<dbReference type="EMBL" id="JBEPMO010000005">
    <property type="protein sequence ID" value="MET3731704.1"/>
    <property type="molecule type" value="Genomic_DNA"/>
</dbReference>
<proteinExistence type="predicted"/>
<gene>
    <name evidence="1" type="ORF">ABID46_001278</name>
</gene>
<name>A0ABV2LT07_9FLAO</name>
<dbReference type="Proteomes" id="UP001549146">
    <property type="component" value="Unassembled WGS sequence"/>
</dbReference>
<protein>
    <submittedName>
        <fullName evidence="1">Uncharacterized protein</fullName>
    </submittedName>
</protein>
<keyword evidence="2" id="KW-1185">Reference proteome</keyword>
<sequence length="134" mass="15791">MNEKLKFINTHISIERKSESSYFLENIDFNAGKLTFTFNTVEDNQTIKLIFSDYYSFRIMEESLLLNYFGLENISKIEFDCIYQVESSPYMNELVNSSENFATQSNKIPKLYGIYLFDDCIEVISTNDPRIEYC</sequence>
<dbReference type="RefSeq" id="WP_354508217.1">
    <property type="nucleotide sequence ID" value="NZ_JBEPMO010000005.1"/>
</dbReference>
<accession>A0ABV2LT07</accession>
<reference evidence="1 2" key="1">
    <citation type="submission" date="2024-06" db="EMBL/GenBank/DDBJ databases">
        <title>Genomic Encyclopedia of Type Strains, Phase IV (KMG-IV): sequencing the most valuable type-strain genomes for metagenomic binning, comparative biology and taxonomic classification.</title>
        <authorList>
            <person name="Goeker M."/>
        </authorList>
    </citation>
    <scope>NUCLEOTIDE SEQUENCE [LARGE SCALE GENOMIC DNA]</scope>
    <source>
        <strain evidence="1 2">DSM 29388</strain>
    </source>
</reference>
<comment type="caution">
    <text evidence="1">The sequence shown here is derived from an EMBL/GenBank/DDBJ whole genome shotgun (WGS) entry which is preliminary data.</text>
</comment>
<evidence type="ECO:0000313" key="1">
    <source>
        <dbReference type="EMBL" id="MET3731704.1"/>
    </source>
</evidence>
<evidence type="ECO:0000313" key="2">
    <source>
        <dbReference type="Proteomes" id="UP001549146"/>
    </source>
</evidence>
<organism evidence="1 2">
    <name type="scientific">Moheibacter stercoris</name>
    <dbReference type="NCBI Taxonomy" id="1628251"/>
    <lineage>
        <taxon>Bacteria</taxon>
        <taxon>Pseudomonadati</taxon>
        <taxon>Bacteroidota</taxon>
        <taxon>Flavobacteriia</taxon>
        <taxon>Flavobacteriales</taxon>
        <taxon>Weeksellaceae</taxon>
        <taxon>Moheibacter</taxon>
    </lineage>
</organism>